<name>K5XQS2_AGABU</name>
<evidence type="ECO:0000313" key="2">
    <source>
        <dbReference type="EMBL" id="EKM77155.1"/>
    </source>
</evidence>
<dbReference type="AlphaFoldDB" id="K5XQS2"/>
<accession>K5XQS2</accession>
<reference evidence="3" key="1">
    <citation type="journal article" date="2012" name="Proc. Natl. Acad. Sci. U.S.A.">
        <title>Genome sequence of the button mushroom Agaricus bisporus reveals mechanisms governing adaptation to a humic-rich ecological niche.</title>
        <authorList>
            <person name="Morin E."/>
            <person name="Kohler A."/>
            <person name="Baker A.R."/>
            <person name="Foulongne-Oriol M."/>
            <person name="Lombard V."/>
            <person name="Nagy L.G."/>
            <person name="Ohm R.A."/>
            <person name="Patyshakuliyeva A."/>
            <person name="Brun A."/>
            <person name="Aerts A.L."/>
            <person name="Bailey A.M."/>
            <person name="Billette C."/>
            <person name="Coutinho P.M."/>
            <person name="Deakin G."/>
            <person name="Doddapaneni H."/>
            <person name="Floudas D."/>
            <person name="Grimwood J."/>
            <person name="Hilden K."/>
            <person name="Kuees U."/>
            <person name="LaButti K.M."/>
            <person name="Lapidus A."/>
            <person name="Lindquist E.A."/>
            <person name="Lucas S.M."/>
            <person name="Murat C."/>
            <person name="Riley R.W."/>
            <person name="Salamov A.A."/>
            <person name="Schmutz J."/>
            <person name="Subramanian V."/>
            <person name="Woesten H.A.B."/>
            <person name="Xu J."/>
            <person name="Eastwood D.C."/>
            <person name="Foster G.D."/>
            <person name="Sonnenberg A.S."/>
            <person name="Cullen D."/>
            <person name="de Vries R.P."/>
            <person name="Lundell T."/>
            <person name="Hibbett D.S."/>
            <person name="Henrissat B."/>
            <person name="Burton K.S."/>
            <person name="Kerrigan R.W."/>
            <person name="Challen M.P."/>
            <person name="Grigoriev I.V."/>
            <person name="Martin F."/>
        </authorList>
    </citation>
    <scope>NUCLEOTIDE SEQUENCE [LARGE SCALE GENOMIC DNA]</scope>
    <source>
        <strain evidence="3">JB137-S8 / ATCC MYA-4627 / FGSC 10392</strain>
    </source>
</reference>
<organism evidence="2 3">
    <name type="scientific">Agaricus bisporus var. burnettii (strain JB137-S8 / ATCC MYA-4627 / FGSC 10392)</name>
    <name type="common">White button mushroom</name>
    <dbReference type="NCBI Taxonomy" id="597362"/>
    <lineage>
        <taxon>Eukaryota</taxon>
        <taxon>Fungi</taxon>
        <taxon>Dikarya</taxon>
        <taxon>Basidiomycota</taxon>
        <taxon>Agaricomycotina</taxon>
        <taxon>Agaricomycetes</taxon>
        <taxon>Agaricomycetidae</taxon>
        <taxon>Agaricales</taxon>
        <taxon>Agaricineae</taxon>
        <taxon>Agaricaceae</taxon>
        <taxon>Agaricus</taxon>
    </lineage>
</organism>
<dbReference type="HOGENOM" id="CLU_598468_0_0_1"/>
<evidence type="ECO:0000313" key="3">
    <source>
        <dbReference type="Proteomes" id="UP000008493"/>
    </source>
</evidence>
<dbReference type="SUPFAM" id="SSF81383">
    <property type="entry name" value="F-box domain"/>
    <property type="match status" value="1"/>
</dbReference>
<feature type="signal peptide" evidence="1">
    <location>
        <begin position="1"/>
        <end position="20"/>
    </location>
</feature>
<dbReference type="InterPro" id="IPR036047">
    <property type="entry name" value="F-box-like_dom_sf"/>
</dbReference>
<sequence length="457" mass="52370">MTRRLFLGVDPFLVVSALSASPPSVFLHLDIPGVLAVRLSCKSFYSVTKTRQFWYNRVSQLIETRYVCPPEENLDEYNIDELERWVMRRCRSREVFANHSQPSFRERTLDFHCLGLSGPEFWGSKLIPGGRWLLITHPSLAKPMRFLDLDSPSPTPHLLFDPREIDDAIREVRTVKFKIWMDRGAPRLSFRLALVVFAKDISRTYICQVDLAGHGASATLVASNIAILRNTDLSMFPLYTALNDSYLVQVWCGRVVPMTIRIEVYDYRKTFGSLDCPMNQSNEHLIIAPPYENMEFIDKDIFAMSNQQSSSLLIFEIGPSASVNLLHRIDMYSSSWSTIRWIPGASIITMMNVDREELQGLVIPHDPSHPPTIVVLGRCKKRKSGGYKLGTWVSVVVDKVHEVISYDWDLNSPVNFERTLTPHCEVNFSTRLLTFDEDTGRFLAYRGHKTLVIYDII</sequence>
<dbReference type="EMBL" id="JH971397">
    <property type="protein sequence ID" value="EKM77155.1"/>
    <property type="molecule type" value="Genomic_DNA"/>
</dbReference>
<dbReference type="InParanoid" id="K5XQS2"/>
<proteinExistence type="predicted"/>
<dbReference type="RefSeq" id="XP_007332153.1">
    <property type="nucleotide sequence ID" value="XM_007332091.1"/>
</dbReference>
<dbReference type="Proteomes" id="UP000008493">
    <property type="component" value="Unassembled WGS sequence"/>
</dbReference>
<keyword evidence="1" id="KW-0732">Signal</keyword>
<protein>
    <recommendedName>
        <fullName evidence="4">F-box domain-containing protein</fullName>
    </recommendedName>
</protein>
<feature type="chain" id="PRO_5003886461" description="F-box domain-containing protein" evidence="1">
    <location>
        <begin position="21"/>
        <end position="457"/>
    </location>
</feature>
<dbReference type="KEGG" id="abp:AGABI1DRAFT130572"/>
<evidence type="ECO:0000256" key="1">
    <source>
        <dbReference type="SAM" id="SignalP"/>
    </source>
</evidence>
<dbReference type="OrthoDB" id="3068592at2759"/>
<evidence type="ECO:0008006" key="4">
    <source>
        <dbReference type="Google" id="ProtNLM"/>
    </source>
</evidence>
<keyword evidence="3" id="KW-1185">Reference proteome</keyword>
<dbReference type="GeneID" id="18827243"/>
<gene>
    <name evidence="2" type="ORF">AGABI1DRAFT_130572</name>
</gene>